<proteinExistence type="predicted"/>
<dbReference type="OrthoDB" id="9955816at2"/>
<feature type="coiled-coil region" evidence="1">
    <location>
        <begin position="48"/>
        <end position="96"/>
    </location>
</feature>
<keyword evidence="1" id="KW-0175">Coiled coil</keyword>
<dbReference type="EMBL" id="FQZP01000004">
    <property type="protein sequence ID" value="SHI55258.1"/>
    <property type="molecule type" value="Genomic_DNA"/>
</dbReference>
<gene>
    <name evidence="3" type="ORF">SAMN05444373_100426</name>
</gene>
<feature type="transmembrane region" description="Helical" evidence="2">
    <location>
        <begin position="6"/>
        <end position="25"/>
    </location>
</feature>
<organism evidence="3 4">
    <name type="scientific">Thermoclostridium caenicola</name>
    <dbReference type="NCBI Taxonomy" id="659425"/>
    <lineage>
        <taxon>Bacteria</taxon>
        <taxon>Bacillati</taxon>
        <taxon>Bacillota</taxon>
        <taxon>Clostridia</taxon>
        <taxon>Eubacteriales</taxon>
        <taxon>Oscillospiraceae</taxon>
        <taxon>Thermoclostridium</taxon>
    </lineage>
</organism>
<protein>
    <submittedName>
        <fullName evidence="3">Uncharacterized protein</fullName>
    </submittedName>
</protein>
<accession>A0A1M6C3H5</accession>
<evidence type="ECO:0000256" key="1">
    <source>
        <dbReference type="SAM" id="Coils"/>
    </source>
</evidence>
<keyword evidence="4" id="KW-1185">Reference proteome</keyword>
<keyword evidence="2" id="KW-0472">Membrane</keyword>
<name>A0A1M6C3H5_9FIRM</name>
<dbReference type="RefSeq" id="WP_149677700.1">
    <property type="nucleotide sequence ID" value="NZ_FQZP01000004.1"/>
</dbReference>
<evidence type="ECO:0000313" key="3">
    <source>
        <dbReference type="EMBL" id="SHI55258.1"/>
    </source>
</evidence>
<evidence type="ECO:0000313" key="4">
    <source>
        <dbReference type="Proteomes" id="UP000324781"/>
    </source>
</evidence>
<sequence length="249" mass="28391">MKKFVVVMITILVLFVFLMLNYLLWDKENLLKQSESDKLEQDWLRGQNRTLQSTVNEQEQTIKALEKEKDDLLNRISNLEQALRLANSQAEGYRNQIAGKDQVIGNYKRLMQDELCGLAMDWFESISKRDYEAAWALMDANFMAFGSRYTRDDFFRYLGAIHSIALVRAADAGEKAGGQNDGGYAFEILKEYGADYEVIAVVQAEVVVDLKQAGDMADWVQGTNRLQMNFRFDPSAQKWAISGVLKASN</sequence>
<evidence type="ECO:0000256" key="2">
    <source>
        <dbReference type="SAM" id="Phobius"/>
    </source>
</evidence>
<keyword evidence="2" id="KW-0812">Transmembrane</keyword>
<dbReference type="AlphaFoldDB" id="A0A1M6C3H5"/>
<dbReference type="Proteomes" id="UP000324781">
    <property type="component" value="Unassembled WGS sequence"/>
</dbReference>
<reference evidence="3 4" key="1">
    <citation type="submission" date="2016-11" db="EMBL/GenBank/DDBJ databases">
        <authorList>
            <person name="Varghese N."/>
            <person name="Submissions S."/>
        </authorList>
    </citation>
    <scope>NUCLEOTIDE SEQUENCE [LARGE SCALE GENOMIC DNA]</scope>
    <source>
        <strain evidence="3 4">DSM 19027</strain>
    </source>
</reference>
<keyword evidence="2" id="KW-1133">Transmembrane helix</keyword>